<feature type="compositionally biased region" description="Polar residues" evidence="1">
    <location>
        <begin position="528"/>
        <end position="558"/>
    </location>
</feature>
<evidence type="ECO:0000256" key="1">
    <source>
        <dbReference type="SAM" id="MobiDB-lite"/>
    </source>
</evidence>
<organism evidence="3 4">
    <name type="scientific">Candida parapsilosis</name>
    <name type="common">Yeast</name>
    <dbReference type="NCBI Taxonomy" id="5480"/>
    <lineage>
        <taxon>Eukaryota</taxon>
        <taxon>Fungi</taxon>
        <taxon>Dikarya</taxon>
        <taxon>Ascomycota</taxon>
        <taxon>Saccharomycotina</taxon>
        <taxon>Pichiomycetes</taxon>
        <taxon>Debaryomycetaceae</taxon>
        <taxon>Candida/Lodderomyces clade</taxon>
        <taxon>Candida</taxon>
    </lineage>
</organism>
<feature type="region of interest" description="Disordered" evidence="1">
    <location>
        <begin position="526"/>
        <end position="579"/>
    </location>
</feature>
<feature type="compositionally biased region" description="Low complexity" evidence="1">
    <location>
        <begin position="36"/>
        <end position="61"/>
    </location>
</feature>
<dbReference type="OrthoDB" id="418169at2759"/>
<dbReference type="Proteomes" id="UP000590412">
    <property type="component" value="Unassembled WGS sequence"/>
</dbReference>
<reference evidence="3" key="1">
    <citation type="submission" date="2020-03" db="EMBL/GenBank/DDBJ databases">
        <title>FDA dAtabase for Regulatory Grade micrObial Sequences (FDA-ARGOS): Supporting development and validation of Infectious Disease Dx tests.</title>
        <authorList>
            <person name="Campos J."/>
            <person name="Goldberg B."/>
            <person name="Tallon L."/>
            <person name="Sadzewicz L."/>
            <person name="Vavikolanu K."/>
            <person name="Mehta A."/>
            <person name="Aluvathingal J."/>
            <person name="Nadendla S."/>
            <person name="Nandy P."/>
            <person name="Geyer C."/>
            <person name="Yan Y."/>
            <person name="Sichtig H."/>
        </authorList>
    </citation>
    <scope>NUCLEOTIDE SEQUENCE [LARGE SCALE GENOMIC DNA]</scope>
    <source>
        <strain evidence="3">FDAARGOS_652</strain>
    </source>
</reference>
<feature type="region of interest" description="Disordered" evidence="1">
    <location>
        <begin position="609"/>
        <end position="628"/>
    </location>
</feature>
<dbReference type="Pfam" id="PF10313">
    <property type="entry name" value="DUF2415"/>
    <property type="match status" value="1"/>
</dbReference>
<dbReference type="PANTHER" id="PTHR43991:SF9">
    <property type="entry name" value="DUF2415 DOMAIN-CONTAINING PROTEIN"/>
    <property type="match status" value="1"/>
</dbReference>
<accession>A0A8X7T8L1</accession>
<feature type="compositionally biased region" description="Low complexity" evidence="1">
    <location>
        <begin position="1"/>
        <end position="15"/>
    </location>
</feature>
<name>A0A8X7T8L1_CANPA</name>
<sequence length="702" mass="78238">MTIDTTTTTSTATATVLSGGNEDIPDLQKTPCDEGTLSSSPTSTTGTNTHMSASSPTAASSRRNSVMKRRKRDSASSSQHFNRVSHHYNKCFQNYYHSSNFLKPNPIYIPNINTSVNHWQLRNLTKYNRHDNVLYYTKEDSVHLYDLSQAFTKKVLKLNYFPRCFDNHEGLIATGGLLTSSSKLFSLDLDNLTSKDLSGSSSSTTRAVAKGLFSFYNPESSILHTVKLGEMINNDVSLNKVANHQYQALLCNNDANLYCVDINNNSSLTMTNKINCENYTCLNSSVKNPRNSLITAVGDSSSIFIIDPNSGSSPIVKTIDSQYDGGFGISYHPNGYLFSTVFQDGVCQLYDLRNLNAPLKQFNSTRKKHQSGAFRVCKISQQNDFNDLLIIAEHVGRVHLIDLKTFDRQVIVVPAALDQFANYKESLMKRSEGEDGSRHMMEDEYDEEEEFEAKSPLNIYSENLSFTAPLVYDYDYLTNINSRLFNDVSYVPPMNPPDLHGEALKLNTPDWSSSRNNSLVLHPEQQDYCPTSTASPRTSIHHPNQVQANPQSPNYRRFSSNPPPPPTTTTTSTSRPSVSYDVDIDSQLNEIYLNYNHTTARRNTTTTTTLANASSGSSPPSFTSSATPLSTSSSYMYSTYCDDSYQQHTNHQHGEMELSGIEFVNDDVTGDLKIVVGCQDAGVLMWDVNAVTRRSIGSFDFV</sequence>
<feature type="region of interest" description="Disordered" evidence="1">
    <location>
        <begin position="1"/>
        <end position="81"/>
    </location>
</feature>
<dbReference type="InterPro" id="IPR019417">
    <property type="entry name" value="DUF2415"/>
</dbReference>
<evidence type="ECO:0000313" key="3">
    <source>
        <dbReference type="EMBL" id="KAF6042751.1"/>
    </source>
</evidence>
<dbReference type="PANTHER" id="PTHR43991">
    <property type="entry name" value="WD REPEAT PROTEIN (AFU_ORTHOLOGUE AFUA_8G05640)-RELATED"/>
    <property type="match status" value="1"/>
</dbReference>
<dbReference type="Gene3D" id="2.130.10.10">
    <property type="entry name" value="YVTN repeat-like/Quinoprotein amine dehydrogenase"/>
    <property type="match status" value="1"/>
</dbReference>
<dbReference type="AlphaFoldDB" id="A0A8X7T8L1"/>
<gene>
    <name evidence="3" type="ORF">FOB60_005505</name>
</gene>
<proteinExistence type="predicted"/>
<dbReference type="InterPro" id="IPR015943">
    <property type="entry name" value="WD40/YVTN_repeat-like_dom_sf"/>
</dbReference>
<dbReference type="EMBL" id="JABWAB010000013">
    <property type="protein sequence ID" value="KAF6042751.1"/>
    <property type="molecule type" value="Genomic_DNA"/>
</dbReference>
<comment type="caution">
    <text evidence="3">The sequence shown here is derived from an EMBL/GenBank/DDBJ whole genome shotgun (WGS) entry which is preliminary data.</text>
</comment>
<evidence type="ECO:0000259" key="2">
    <source>
        <dbReference type="Pfam" id="PF10313"/>
    </source>
</evidence>
<protein>
    <recommendedName>
        <fullName evidence="2">DUF2415 domain-containing protein</fullName>
    </recommendedName>
</protein>
<feature type="domain" description="DUF2415" evidence="2">
    <location>
        <begin position="372"/>
        <end position="412"/>
    </location>
</feature>
<evidence type="ECO:0000313" key="4">
    <source>
        <dbReference type="Proteomes" id="UP000590412"/>
    </source>
</evidence>
<dbReference type="SUPFAM" id="SSF69322">
    <property type="entry name" value="Tricorn protease domain 2"/>
    <property type="match status" value="1"/>
</dbReference>
<feature type="compositionally biased region" description="Low complexity" evidence="1">
    <location>
        <begin position="568"/>
        <end position="579"/>
    </location>
</feature>